<reference evidence="7 8" key="1">
    <citation type="submission" date="2021-01" db="EMBL/GenBank/DDBJ databases">
        <title>Sequencing the genomes of 1000 actinobacteria strains.</title>
        <authorList>
            <person name="Klenk H.-P."/>
        </authorList>
    </citation>
    <scope>NUCLEOTIDE SEQUENCE [LARGE SCALE GENOMIC DNA]</scope>
    <source>
        <strain evidence="7 8">DSM 44581</strain>
    </source>
</reference>
<keyword evidence="4" id="KW-0238">DNA-binding</keyword>
<dbReference type="CDD" id="cd06171">
    <property type="entry name" value="Sigma70_r4"/>
    <property type="match status" value="1"/>
</dbReference>
<dbReference type="Gene3D" id="1.10.10.10">
    <property type="entry name" value="Winged helix-like DNA-binding domain superfamily/Winged helix DNA-binding domain"/>
    <property type="match status" value="1"/>
</dbReference>
<dbReference type="Proteomes" id="UP001195724">
    <property type="component" value="Unassembled WGS sequence"/>
</dbReference>
<evidence type="ECO:0000256" key="3">
    <source>
        <dbReference type="ARBA" id="ARBA00023082"/>
    </source>
</evidence>
<dbReference type="RefSeq" id="WP_204841875.1">
    <property type="nucleotide sequence ID" value="NZ_JAFBCL010000001.1"/>
</dbReference>
<evidence type="ECO:0000313" key="7">
    <source>
        <dbReference type="EMBL" id="MBM7810980.1"/>
    </source>
</evidence>
<dbReference type="EMBL" id="JAFBCL010000001">
    <property type="protein sequence ID" value="MBM7810980.1"/>
    <property type="molecule type" value="Genomic_DNA"/>
</dbReference>
<organism evidence="7 8">
    <name type="scientific">Saccharothrix algeriensis</name>
    <dbReference type="NCBI Taxonomy" id="173560"/>
    <lineage>
        <taxon>Bacteria</taxon>
        <taxon>Bacillati</taxon>
        <taxon>Actinomycetota</taxon>
        <taxon>Actinomycetes</taxon>
        <taxon>Pseudonocardiales</taxon>
        <taxon>Pseudonocardiaceae</taxon>
        <taxon>Saccharothrix</taxon>
    </lineage>
</organism>
<dbReference type="InterPro" id="IPR013249">
    <property type="entry name" value="RNA_pol_sigma70_r4_t2"/>
</dbReference>
<comment type="similarity">
    <text evidence="1">Belongs to the sigma-70 factor family. ECF subfamily.</text>
</comment>
<keyword evidence="5" id="KW-0804">Transcription</keyword>
<keyword evidence="8" id="KW-1185">Reference proteome</keyword>
<name>A0ABS2S416_9PSEU</name>
<comment type="caution">
    <text evidence="7">The sequence shown here is derived from an EMBL/GenBank/DDBJ whole genome shotgun (WGS) entry which is preliminary data.</text>
</comment>
<evidence type="ECO:0000259" key="6">
    <source>
        <dbReference type="Pfam" id="PF08281"/>
    </source>
</evidence>
<keyword evidence="2" id="KW-0805">Transcription regulation</keyword>
<dbReference type="SUPFAM" id="SSF88659">
    <property type="entry name" value="Sigma3 and sigma4 domains of RNA polymerase sigma factors"/>
    <property type="match status" value="1"/>
</dbReference>
<accession>A0ABS2S416</accession>
<evidence type="ECO:0000256" key="4">
    <source>
        <dbReference type="ARBA" id="ARBA00023125"/>
    </source>
</evidence>
<evidence type="ECO:0000256" key="2">
    <source>
        <dbReference type="ARBA" id="ARBA00023015"/>
    </source>
</evidence>
<dbReference type="PANTHER" id="PTHR43133">
    <property type="entry name" value="RNA POLYMERASE ECF-TYPE SIGMA FACTO"/>
    <property type="match status" value="1"/>
</dbReference>
<evidence type="ECO:0000256" key="5">
    <source>
        <dbReference type="ARBA" id="ARBA00023163"/>
    </source>
</evidence>
<evidence type="ECO:0000313" key="8">
    <source>
        <dbReference type="Proteomes" id="UP001195724"/>
    </source>
</evidence>
<evidence type="ECO:0000256" key="1">
    <source>
        <dbReference type="ARBA" id="ARBA00010641"/>
    </source>
</evidence>
<dbReference type="PANTHER" id="PTHR43133:SF50">
    <property type="entry name" value="ECF RNA POLYMERASE SIGMA FACTOR SIGM"/>
    <property type="match status" value="1"/>
</dbReference>
<dbReference type="InterPro" id="IPR013324">
    <property type="entry name" value="RNA_pol_sigma_r3/r4-like"/>
</dbReference>
<dbReference type="InterPro" id="IPR036388">
    <property type="entry name" value="WH-like_DNA-bd_sf"/>
</dbReference>
<dbReference type="InterPro" id="IPR013325">
    <property type="entry name" value="RNA_pol_sigma_r2"/>
</dbReference>
<dbReference type="InterPro" id="IPR039425">
    <property type="entry name" value="RNA_pol_sigma-70-like"/>
</dbReference>
<gene>
    <name evidence="7" type="ORF">JOE68_001845</name>
</gene>
<dbReference type="Gene3D" id="1.10.1740.10">
    <property type="match status" value="1"/>
</dbReference>
<proteinExistence type="inferred from homology"/>
<protein>
    <submittedName>
        <fullName evidence="7">RNA polymerase sigma factor (Sigma-70 family)</fullName>
    </submittedName>
</protein>
<dbReference type="Pfam" id="PF08281">
    <property type="entry name" value="Sigma70_r4_2"/>
    <property type="match status" value="1"/>
</dbReference>
<keyword evidence="3" id="KW-0731">Sigma factor</keyword>
<dbReference type="SUPFAM" id="SSF88946">
    <property type="entry name" value="Sigma2 domain of RNA polymerase sigma factors"/>
    <property type="match status" value="1"/>
</dbReference>
<feature type="domain" description="RNA polymerase sigma factor 70 region 4 type 2" evidence="6">
    <location>
        <begin position="104"/>
        <end position="156"/>
    </location>
</feature>
<sequence length="170" mass="18476">MASVDEGSYAEFVRTGYGGWFRYAVALTGGDRDRAYDLVQEALARCLRRAGKGWTGLSAAYVHAAVLNVFRDGLRRGERSLRRELRVAVPDVVPDVADPVVDRAQVMRLLGQVSARQREVLAARYLLDLSERDAARLLGCSVGSVKTLTSRGLARLRAVLGTRKGAGVDG</sequence>